<keyword evidence="3" id="KW-1185">Reference proteome</keyword>
<evidence type="ECO:0000313" key="2">
    <source>
        <dbReference type="EMBL" id="KAK1660814.1"/>
    </source>
</evidence>
<evidence type="ECO:0000256" key="1">
    <source>
        <dbReference type="SAM" id="MobiDB-lite"/>
    </source>
</evidence>
<feature type="compositionally biased region" description="Basic residues" evidence="1">
    <location>
        <begin position="9"/>
        <end position="19"/>
    </location>
</feature>
<evidence type="ECO:0000313" key="3">
    <source>
        <dbReference type="Proteomes" id="UP001231189"/>
    </source>
</evidence>
<proteinExistence type="predicted"/>
<protein>
    <submittedName>
        <fullName evidence="2">Uncharacterized protein</fullName>
    </submittedName>
</protein>
<sequence length="178" mass="18945">MSLKAAQKPSRRSPVRARRGSCDIDGEGCGADAEALTAEATPMIQARCQAGPVEKRAVIWGVRAASAATHPKRKYAPGLHRCGRPGHFASPRWSVSRRIFGPGGRKRSLIAYLHRPAGDALRDGAGKSTPPLPRLSPVCPTALYERTFEEDNDGVRGGLSAVSRQPADVGQCGTVYMG</sequence>
<accession>A0AAD8SNC6</accession>
<dbReference type="Proteomes" id="UP001231189">
    <property type="component" value="Unassembled WGS sequence"/>
</dbReference>
<dbReference type="EMBL" id="JAUUTY010000003">
    <property type="protein sequence ID" value="KAK1660814.1"/>
    <property type="molecule type" value="Genomic_DNA"/>
</dbReference>
<organism evidence="2 3">
    <name type="scientific">Lolium multiflorum</name>
    <name type="common">Italian ryegrass</name>
    <name type="synonym">Lolium perenne subsp. multiflorum</name>
    <dbReference type="NCBI Taxonomy" id="4521"/>
    <lineage>
        <taxon>Eukaryota</taxon>
        <taxon>Viridiplantae</taxon>
        <taxon>Streptophyta</taxon>
        <taxon>Embryophyta</taxon>
        <taxon>Tracheophyta</taxon>
        <taxon>Spermatophyta</taxon>
        <taxon>Magnoliopsida</taxon>
        <taxon>Liliopsida</taxon>
        <taxon>Poales</taxon>
        <taxon>Poaceae</taxon>
        <taxon>BOP clade</taxon>
        <taxon>Pooideae</taxon>
        <taxon>Poodae</taxon>
        <taxon>Poeae</taxon>
        <taxon>Poeae Chloroplast Group 2 (Poeae type)</taxon>
        <taxon>Loliodinae</taxon>
        <taxon>Loliinae</taxon>
        <taxon>Lolium</taxon>
    </lineage>
</organism>
<dbReference type="AlphaFoldDB" id="A0AAD8SNC6"/>
<feature type="region of interest" description="Disordered" evidence="1">
    <location>
        <begin position="1"/>
        <end position="20"/>
    </location>
</feature>
<comment type="caution">
    <text evidence="2">The sequence shown here is derived from an EMBL/GenBank/DDBJ whole genome shotgun (WGS) entry which is preliminary data.</text>
</comment>
<gene>
    <name evidence="2" type="ORF">QYE76_048973</name>
</gene>
<name>A0AAD8SNC6_LOLMU</name>
<reference evidence="2" key="1">
    <citation type="submission" date="2023-07" db="EMBL/GenBank/DDBJ databases">
        <title>A chromosome-level genome assembly of Lolium multiflorum.</title>
        <authorList>
            <person name="Chen Y."/>
            <person name="Copetti D."/>
            <person name="Kolliker R."/>
            <person name="Studer B."/>
        </authorList>
    </citation>
    <scope>NUCLEOTIDE SEQUENCE</scope>
    <source>
        <strain evidence="2">02402/16</strain>
        <tissue evidence="2">Leaf</tissue>
    </source>
</reference>